<dbReference type="PANTHER" id="PTHR45828:SF9">
    <property type="entry name" value="CELL WALL INTEGRITY AND STRESS RESPONSE COMPONENT 4-LIKE-RELATED"/>
    <property type="match status" value="1"/>
</dbReference>
<comment type="caution">
    <text evidence="11">The sequence shown here is derived from an EMBL/GenBank/DDBJ whole genome shotgun (WGS) entry which is preliminary data.</text>
</comment>
<dbReference type="InterPro" id="IPR002861">
    <property type="entry name" value="Reeler_dom"/>
</dbReference>
<dbReference type="GO" id="GO:0042742">
    <property type="term" value="P:defense response to bacterium"/>
    <property type="evidence" value="ECO:0007669"/>
    <property type="project" value="UniProtKB-KW"/>
</dbReference>
<dbReference type="InterPro" id="IPR051237">
    <property type="entry name" value="Ferric-chelate_Red/DefProt"/>
</dbReference>
<proteinExistence type="inferred from homology"/>
<feature type="compositionally biased region" description="Basic residues" evidence="9">
    <location>
        <begin position="22"/>
        <end position="31"/>
    </location>
</feature>
<protein>
    <submittedName>
        <fullName evidence="11">Defense protein l(2)34Fc</fullName>
    </submittedName>
</protein>
<feature type="compositionally biased region" description="Basic and acidic residues" evidence="9">
    <location>
        <begin position="11"/>
        <end position="21"/>
    </location>
</feature>
<evidence type="ECO:0000256" key="8">
    <source>
        <dbReference type="ARBA" id="ARBA00023022"/>
    </source>
</evidence>
<evidence type="ECO:0000313" key="11">
    <source>
        <dbReference type="EMBL" id="GFY47149.1"/>
    </source>
</evidence>
<dbReference type="Pfam" id="PF02014">
    <property type="entry name" value="Reeler"/>
    <property type="match status" value="1"/>
</dbReference>
<keyword evidence="5" id="KW-0399">Innate immunity</keyword>
<gene>
    <name evidence="11" type="primary">l(2)34Fc</name>
    <name evidence="11" type="ORF">TNIN_7581</name>
</gene>
<evidence type="ECO:0000256" key="3">
    <source>
        <dbReference type="ARBA" id="ARBA00022525"/>
    </source>
</evidence>
<comment type="subcellular location">
    <subcellularLocation>
        <location evidence="1">Secreted</location>
    </subcellularLocation>
</comment>
<keyword evidence="4" id="KW-0929">Antimicrobial</keyword>
<dbReference type="Gene3D" id="2.60.40.4060">
    <property type="entry name" value="Reeler domain"/>
    <property type="match status" value="1"/>
</dbReference>
<dbReference type="PROSITE" id="PS51019">
    <property type="entry name" value="REELIN"/>
    <property type="match status" value="1"/>
</dbReference>
<dbReference type="InterPro" id="IPR042307">
    <property type="entry name" value="Reeler_sf"/>
</dbReference>
<dbReference type="OrthoDB" id="6418377at2759"/>
<evidence type="ECO:0000256" key="7">
    <source>
        <dbReference type="ARBA" id="ARBA00022859"/>
    </source>
</evidence>
<keyword evidence="7" id="KW-0391">Immunity</keyword>
<keyword evidence="3" id="KW-0964">Secreted</keyword>
<name>A0A8X7BZ50_9ARAC</name>
<keyword evidence="8" id="KW-0044">Antibiotic</keyword>
<dbReference type="GO" id="GO:0005576">
    <property type="term" value="C:extracellular region"/>
    <property type="evidence" value="ECO:0007669"/>
    <property type="project" value="UniProtKB-SubCell"/>
</dbReference>
<dbReference type="GO" id="GO:0045087">
    <property type="term" value="P:innate immune response"/>
    <property type="evidence" value="ECO:0007669"/>
    <property type="project" value="UniProtKB-KW"/>
</dbReference>
<evidence type="ECO:0000256" key="2">
    <source>
        <dbReference type="ARBA" id="ARBA00008501"/>
    </source>
</evidence>
<feature type="domain" description="Reelin" evidence="10">
    <location>
        <begin position="104"/>
        <end position="251"/>
    </location>
</feature>
<feature type="region of interest" description="Disordered" evidence="9">
    <location>
        <begin position="1"/>
        <end position="36"/>
    </location>
</feature>
<dbReference type="GO" id="GO:0016020">
    <property type="term" value="C:membrane"/>
    <property type="evidence" value="ECO:0007669"/>
    <property type="project" value="TreeGrafter"/>
</dbReference>
<dbReference type="Proteomes" id="UP000886998">
    <property type="component" value="Unassembled WGS sequence"/>
</dbReference>
<accession>A0A8X7BZ50</accession>
<dbReference type="AlphaFoldDB" id="A0A8X7BZ50"/>
<evidence type="ECO:0000256" key="9">
    <source>
        <dbReference type="SAM" id="MobiDB-lite"/>
    </source>
</evidence>
<evidence type="ECO:0000256" key="4">
    <source>
        <dbReference type="ARBA" id="ARBA00022529"/>
    </source>
</evidence>
<dbReference type="EMBL" id="BMAV01005778">
    <property type="protein sequence ID" value="GFY47149.1"/>
    <property type="molecule type" value="Genomic_DNA"/>
</dbReference>
<sequence length="251" mass="27794">MFSLNQKKKKWEKEKPSDARKSHLKDRRKRSERMSTGSSSDIRFFIKAEASVEFIHGERNQENPVFLESLPDHCIKGQLICFKGHSLFKDCESCLFLTVTCVILGLSAAYPTGAPKETCNTFSANHTGHLPQRSKPNYELIASPSTVQPGGTMTVTLQGMGGETFKGFFIQGQDSTGKPIGRFTRQSDAQTRDCSGADDSVTHVSANDKTKVTLKWEAPASYSGKVVFRAVVVKVYELFWNNIVSNSVTVA</sequence>
<keyword evidence="12" id="KW-1185">Reference proteome</keyword>
<evidence type="ECO:0000256" key="5">
    <source>
        <dbReference type="ARBA" id="ARBA00022588"/>
    </source>
</evidence>
<evidence type="ECO:0000313" key="12">
    <source>
        <dbReference type="Proteomes" id="UP000886998"/>
    </source>
</evidence>
<evidence type="ECO:0000259" key="10">
    <source>
        <dbReference type="PROSITE" id="PS51019"/>
    </source>
</evidence>
<comment type="similarity">
    <text evidence="2">Belongs to the insect defense protein family.</text>
</comment>
<feature type="compositionally biased region" description="Basic residues" evidence="9">
    <location>
        <begin position="1"/>
        <end position="10"/>
    </location>
</feature>
<dbReference type="CDD" id="cd08544">
    <property type="entry name" value="Reeler"/>
    <property type="match status" value="1"/>
</dbReference>
<organism evidence="11 12">
    <name type="scientific">Trichonephila inaurata madagascariensis</name>
    <dbReference type="NCBI Taxonomy" id="2747483"/>
    <lineage>
        <taxon>Eukaryota</taxon>
        <taxon>Metazoa</taxon>
        <taxon>Ecdysozoa</taxon>
        <taxon>Arthropoda</taxon>
        <taxon>Chelicerata</taxon>
        <taxon>Arachnida</taxon>
        <taxon>Araneae</taxon>
        <taxon>Araneomorphae</taxon>
        <taxon>Entelegynae</taxon>
        <taxon>Araneoidea</taxon>
        <taxon>Nephilidae</taxon>
        <taxon>Trichonephila</taxon>
        <taxon>Trichonephila inaurata</taxon>
    </lineage>
</organism>
<reference evidence="11" key="1">
    <citation type="submission" date="2020-08" db="EMBL/GenBank/DDBJ databases">
        <title>Multicomponent nature underlies the extraordinary mechanical properties of spider dragline silk.</title>
        <authorList>
            <person name="Kono N."/>
            <person name="Nakamura H."/>
            <person name="Mori M."/>
            <person name="Yoshida Y."/>
            <person name="Ohtoshi R."/>
            <person name="Malay A.D."/>
            <person name="Moran D.A.P."/>
            <person name="Tomita M."/>
            <person name="Numata K."/>
            <person name="Arakawa K."/>
        </authorList>
    </citation>
    <scope>NUCLEOTIDE SEQUENCE</scope>
</reference>
<evidence type="ECO:0000256" key="1">
    <source>
        <dbReference type="ARBA" id="ARBA00004613"/>
    </source>
</evidence>
<dbReference type="PANTHER" id="PTHR45828">
    <property type="entry name" value="CYTOCHROME B561/FERRIC REDUCTASE TRANSMEMBRANE"/>
    <property type="match status" value="1"/>
</dbReference>
<keyword evidence="6" id="KW-0732">Signal</keyword>
<evidence type="ECO:0000256" key="6">
    <source>
        <dbReference type="ARBA" id="ARBA00022729"/>
    </source>
</evidence>